<dbReference type="InterPro" id="IPR054722">
    <property type="entry name" value="PolX-like_BBD"/>
</dbReference>
<dbReference type="Pfam" id="PF00078">
    <property type="entry name" value="RVT_1"/>
    <property type="match status" value="1"/>
</dbReference>
<dbReference type="Pfam" id="PF25597">
    <property type="entry name" value="SH3_retrovirus"/>
    <property type="match status" value="1"/>
</dbReference>
<evidence type="ECO:0000259" key="2">
    <source>
        <dbReference type="PROSITE" id="PS50879"/>
    </source>
</evidence>
<keyword evidence="1" id="KW-0064">Aspartyl protease</keyword>
<dbReference type="InterPro" id="IPR025724">
    <property type="entry name" value="GAG-pre-integrase_dom"/>
</dbReference>
<dbReference type="InterPro" id="IPR013103">
    <property type="entry name" value="RVT_2"/>
</dbReference>
<accession>A0A2N9HDZ1</accession>
<dbReference type="Pfam" id="PF17919">
    <property type="entry name" value="RT_RNaseH_2"/>
    <property type="match status" value="1"/>
</dbReference>
<dbReference type="Pfam" id="PF07727">
    <property type="entry name" value="RVT_2"/>
    <property type="match status" value="1"/>
</dbReference>
<feature type="domain" description="RNase H type-1" evidence="2">
    <location>
        <begin position="1480"/>
        <end position="1552"/>
    </location>
</feature>
<dbReference type="Pfam" id="PF13456">
    <property type="entry name" value="RVT_3"/>
    <property type="match status" value="1"/>
</dbReference>
<organism evidence="3">
    <name type="scientific">Fagus sylvatica</name>
    <name type="common">Beechnut</name>
    <dbReference type="NCBI Taxonomy" id="28930"/>
    <lineage>
        <taxon>Eukaryota</taxon>
        <taxon>Viridiplantae</taxon>
        <taxon>Streptophyta</taxon>
        <taxon>Embryophyta</taxon>
        <taxon>Tracheophyta</taxon>
        <taxon>Spermatophyta</taxon>
        <taxon>Magnoliopsida</taxon>
        <taxon>eudicotyledons</taxon>
        <taxon>Gunneridae</taxon>
        <taxon>Pentapetalae</taxon>
        <taxon>rosids</taxon>
        <taxon>fabids</taxon>
        <taxon>Fagales</taxon>
        <taxon>Fagaceae</taxon>
        <taxon>Fagus</taxon>
    </lineage>
</organism>
<dbReference type="PROSITE" id="PS50879">
    <property type="entry name" value="RNASE_H_1"/>
    <property type="match status" value="1"/>
</dbReference>
<dbReference type="CDD" id="cd01647">
    <property type="entry name" value="RT_LTR"/>
    <property type="match status" value="1"/>
</dbReference>
<dbReference type="InterPro" id="IPR043502">
    <property type="entry name" value="DNA/RNA_pol_sf"/>
</dbReference>
<dbReference type="InterPro" id="IPR053134">
    <property type="entry name" value="RNA-dir_DNA_polymerase"/>
</dbReference>
<dbReference type="Gene3D" id="3.30.70.270">
    <property type="match status" value="1"/>
</dbReference>
<protein>
    <recommendedName>
        <fullName evidence="2">RNase H type-1 domain-containing protein</fullName>
    </recommendedName>
</protein>
<reference evidence="3" key="1">
    <citation type="submission" date="2018-02" db="EMBL/GenBank/DDBJ databases">
        <authorList>
            <person name="Cohen D.B."/>
            <person name="Kent A.D."/>
        </authorList>
    </citation>
    <scope>NUCLEOTIDE SEQUENCE</scope>
</reference>
<keyword evidence="1" id="KW-0378">Hydrolase</keyword>
<dbReference type="Gene3D" id="3.10.10.10">
    <property type="entry name" value="HIV Type 1 Reverse Transcriptase, subunit A, domain 1"/>
    <property type="match status" value="1"/>
</dbReference>
<dbReference type="GO" id="GO:0004523">
    <property type="term" value="F:RNA-DNA hybrid ribonuclease activity"/>
    <property type="evidence" value="ECO:0007669"/>
    <property type="project" value="InterPro"/>
</dbReference>
<dbReference type="InterPro" id="IPR002156">
    <property type="entry name" value="RNaseH_domain"/>
</dbReference>
<dbReference type="CDD" id="cd09279">
    <property type="entry name" value="RNase_HI_like"/>
    <property type="match status" value="1"/>
</dbReference>
<evidence type="ECO:0000313" key="3">
    <source>
        <dbReference type="EMBL" id="SPD12557.1"/>
    </source>
</evidence>
<gene>
    <name evidence="3" type="ORF">FSB_LOCUS40439</name>
</gene>
<keyword evidence="1" id="KW-0645">Protease</keyword>
<dbReference type="EMBL" id="OIVN01003634">
    <property type="protein sequence ID" value="SPD12557.1"/>
    <property type="molecule type" value="Genomic_DNA"/>
</dbReference>
<dbReference type="GO" id="GO:0003676">
    <property type="term" value="F:nucleic acid binding"/>
    <property type="evidence" value="ECO:0007669"/>
    <property type="project" value="InterPro"/>
</dbReference>
<proteinExistence type="predicted"/>
<dbReference type="InterPro" id="IPR057670">
    <property type="entry name" value="SH3_retrovirus"/>
</dbReference>
<evidence type="ECO:0000256" key="1">
    <source>
        <dbReference type="ARBA" id="ARBA00022750"/>
    </source>
</evidence>
<dbReference type="Pfam" id="PF13976">
    <property type="entry name" value="gag_pre-integrs"/>
    <property type="match status" value="1"/>
</dbReference>
<dbReference type="InterPro" id="IPR012337">
    <property type="entry name" value="RNaseH-like_sf"/>
</dbReference>
<dbReference type="SUPFAM" id="SSF53098">
    <property type="entry name" value="Ribonuclease H-like"/>
    <property type="match status" value="2"/>
</dbReference>
<dbReference type="PANTHER" id="PTHR24559:SF431">
    <property type="entry name" value="RNA-DIRECTED DNA POLYMERASE HOMOLOG"/>
    <property type="match status" value="1"/>
</dbReference>
<dbReference type="CDD" id="cd09272">
    <property type="entry name" value="RNase_HI_RT_Ty1"/>
    <property type="match status" value="1"/>
</dbReference>
<dbReference type="Gene3D" id="3.30.420.10">
    <property type="entry name" value="Ribonuclease H-like superfamily/Ribonuclease H"/>
    <property type="match status" value="2"/>
</dbReference>
<sequence>MSHILSALDTPSFSSHLSSIKTLNRTNFEEWNETLLVVLAILCMMIMRLSMDKTIKNYLAAVSKKFVVFNKAKKGNYMRLLTTPLALVCFESNLVDVPLNSWWVDTGASIHVTNSLHGFKSKRRPYDGEVVVYMGNGEKALVEFIGVVNLPLASGGVLVLDDVVYVPSLRRSLISVSKLDSSGFGFHFGNKRFVLYSGSREIASGALCDGLYKLDLDPNYPSSHNVFATIGSKRVNDEFSSMLWHRRLGHISRERMERLTRNGILDSLDFSDFQTCVDCVKGKLTRARKKGATRRQIPGPFAKFLQECGVDAQYTMPGEPEQNGVAERRNRTLMDMVRKVRPYDPSLKKLDPRSVSGYFVGYANKSKGYRFYCPSYSMRIVESKRAVFLEGDSVNEVVQPSRFAFEEERVAIPVPPSLESAVSLPLTEHVDEAIPIVIEAQPIDDALLRRSQRSRKPAISDDYMVYLQEHEFDIGVVDDPSSYSQAIQSSQSTKWIDAMVDELKSMDNNNVWDLVDLPNGCRPIGCKWVFKTKKDSTGKIERYKARLVAKGFSQKEGIDYKETFSPVSSKDSFRIVMALVAHFDFELHQMDVKTAFLNGDLTEDVYMLQPNGFQVSGKEHMVCKLKKSIYGLKQASRQWYLKFDNVVTSFGFKENPVDHCIYLKISGSKIIFLVLYVDDILLASNDLGLLRETKRFLFDNFEMKDLGEASFVLGIEIHRDRSRGILGLSQKSYISRVLERFNMSTCSAGDAPVVKGDKLSKLQCPQNDLERNEMKKIPYASAVGSLMYAQVCTRPDIAFAISVLGRFQSDPGMDHWRAAKKVLRYLQRTKDFMLTYRRSDLLEVIGYADADYAGCADDLKSTSGYVFMLAGGAISWKSVKQTLTASSTMQAEYVACYEATLQAVWLRNFISRLEIVDSISKPLTIYNDNSAAVCFSKNNKRSSGSKHMHIKYLVVREKILELQTSIIHIATEEMIADPLTKGLPPKVFKEHVTHMGLVESFDVFVSPLDLNLREQESRRRPIASINFINGFRVLVHQGSFAKVMYQDLYEKLSLGEADLASFTSPIFGFLGEPTVPLGKTVLPVLVGPINLQTEFIVVKASSPYNAIMRRDWLHRMRAIPSTLHQKLRFPTKDGIMELNGDKITAKRCVLAMVKQRDVAEYPVWLSNTVVEKKKNGKWRVYIDFTDLNKACPKDPFPLPQIDQLVDSALGHAQLSFLDAFQGYHQIPMSAADQEKTAFITPRRAYCYKVIPFGLKNAVATYQIMVTKMFGHRIGKIVEVYIDDMLIKSLRKEDHAADLLQVFDILRGNRLCLNASKCTFGVSSGKFLGHVLLGKRSKFVWDEECSVAFQGIKAYLSTPPCLSIPNLGEPLFLYLAVSDHAVSAVLVWELGQEQKLVFFVSKVMDETELRYLPLEKAALALLQVAEKLPHYFQSSIVTVLSDLPLKMLLQRLDFSGRITKWRYDPSNPSLFMPSETQLGLIMGRWELYVDGASNSKGSGVGIVLVSPEGLVLEQVIRLKFSASNNEAEYDALMIGLRTARKLGASHLQVFCDS</sequence>
<dbReference type="InterPro" id="IPR041577">
    <property type="entry name" value="RT_RNaseH_2"/>
</dbReference>
<dbReference type="PANTHER" id="PTHR24559">
    <property type="entry name" value="TRANSPOSON TY3-I GAG-POL POLYPROTEIN"/>
    <property type="match status" value="1"/>
</dbReference>
<dbReference type="InterPro" id="IPR000477">
    <property type="entry name" value="RT_dom"/>
</dbReference>
<dbReference type="GO" id="GO:0004190">
    <property type="term" value="F:aspartic-type endopeptidase activity"/>
    <property type="evidence" value="ECO:0007669"/>
    <property type="project" value="UniProtKB-KW"/>
</dbReference>
<dbReference type="InterPro" id="IPR036397">
    <property type="entry name" value="RNaseH_sf"/>
</dbReference>
<dbReference type="SUPFAM" id="SSF56672">
    <property type="entry name" value="DNA/RNA polymerases"/>
    <property type="match status" value="2"/>
</dbReference>
<dbReference type="InterPro" id="IPR043128">
    <property type="entry name" value="Rev_trsase/Diguanyl_cyclase"/>
</dbReference>
<dbReference type="Pfam" id="PF22936">
    <property type="entry name" value="Pol_BBD"/>
    <property type="match status" value="1"/>
</dbReference>
<name>A0A2N9HDZ1_FAGSY</name>